<evidence type="ECO:0000313" key="1">
    <source>
        <dbReference type="EMBL" id="EPY06302.1"/>
    </source>
</evidence>
<dbReference type="AlphaFoldDB" id="S9SKI4"/>
<name>S9SKI4_PAEAL</name>
<dbReference type="RefSeq" id="WP_021260579.1">
    <property type="nucleotide sequence ID" value="NZ_ATMT01000056.1"/>
</dbReference>
<organism evidence="1 2">
    <name type="scientific">Paenibacillus alvei TS-15</name>
    <dbReference type="NCBI Taxonomy" id="1117108"/>
    <lineage>
        <taxon>Bacteria</taxon>
        <taxon>Bacillati</taxon>
        <taxon>Bacillota</taxon>
        <taxon>Bacilli</taxon>
        <taxon>Bacillales</taxon>
        <taxon>Paenibacillaceae</taxon>
        <taxon>Paenibacillus</taxon>
    </lineage>
</organism>
<accession>S9SKI4</accession>
<reference evidence="1 2" key="1">
    <citation type="submission" date="2013-05" db="EMBL/GenBank/DDBJ databases">
        <authorList>
            <person name="Strain E.A."/>
            <person name="Brown E."/>
            <person name="Allard M.W."/>
            <person name="Luo Y.L."/>
        </authorList>
    </citation>
    <scope>NUCLEOTIDE SEQUENCE [LARGE SCALE GENOMIC DNA]</scope>
    <source>
        <strain evidence="1 2">TS-15</strain>
    </source>
</reference>
<sequence>MKKLVLVVIAIFLTTLAIVIFINLYPKDIIFNAQGLKYRLGTEHLESEKLVNVNIEGKLYKNIFGERKFEGTIDIAGEEIPVPLDQRKLTILISDEGAGEILYSYFTYRKDNGATNGSDTYYYGTLVINNDFTKVTILVSDHNQLLKDNSGIGWNSESGQMITAPAGSRIEAISITNELAEMYLKGLKLK</sequence>
<proteinExistence type="predicted"/>
<dbReference type="Proteomes" id="UP000015344">
    <property type="component" value="Unassembled WGS sequence"/>
</dbReference>
<comment type="caution">
    <text evidence="1">The sequence shown here is derived from an EMBL/GenBank/DDBJ whole genome shotgun (WGS) entry which is preliminary data.</text>
</comment>
<dbReference type="eggNOG" id="ENOG50335EW">
    <property type="taxonomic scope" value="Bacteria"/>
</dbReference>
<dbReference type="EMBL" id="ATMT01000056">
    <property type="protein sequence ID" value="EPY06302.1"/>
    <property type="molecule type" value="Genomic_DNA"/>
</dbReference>
<evidence type="ECO:0000313" key="2">
    <source>
        <dbReference type="Proteomes" id="UP000015344"/>
    </source>
</evidence>
<gene>
    <name evidence="1" type="ORF">PAALTS15_16341</name>
</gene>
<protein>
    <submittedName>
        <fullName evidence="1">Uncharacterized protein</fullName>
    </submittedName>
</protein>